<sequence length="225" mass="24487">MHFMHTSLLLASLAALSVEAPAPAPVTPEVADKKPGLGYNWYGRYNPYEKYGAAVEAKAAAVAAAKKHTEDTKRDLSGFTYKHYSTYLPYSAAVETQIEKESMVGNMNKNGDGDPDAKNPDSTNDIARPTIHTIAKDNDNDPSATHPKPATHTPLPKRQPSHKIAHMDDGPPGHDDDCAANTMDNDTVPRRKRRPSHKIGQVFDDDDNEGVEDDDDDDDGHGCAV</sequence>
<dbReference type="AlphaFoldDB" id="A0A7C8MPB1"/>
<evidence type="ECO:0000313" key="3">
    <source>
        <dbReference type="EMBL" id="KAF2878242.1"/>
    </source>
</evidence>
<keyword evidence="2" id="KW-0732">Signal</keyword>
<feature type="compositionally biased region" description="Acidic residues" evidence="1">
    <location>
        <begin position="203"/>
        <end position="219"/>
    </location>
</feature>
<dbReference type="EMBL" id="JAADJZ010000001">
    <property type="protein sequence ID" value="KAF2878242.1"/>
    <property type="molecule type" value="Genomic_DNA"/>
</dbReference>
<keyword evidence="4" id="KW-1185">Reference proteome</keyword>
<organism evidence="3 4">
    <name type="scientific">Massariosphaeria phaeospora</name>
    <dbReference type="NCBI Taxonomy" id="100035"/>
    <lineage>
        <taxon>Eukaryota</taxon>
        <taxon>Fungi</taxon>
        <taxon>Dikarya</taxon>
        <taxon>Ascomycota</taxon>
        <taxon>Pezizomycotina</taxon>
        <taxon>Dothideomycetes</taxon>
        <taxon>Pleosporomycetidae</taxon>
        <taxon>Pleosporales</taxon>
        <taxon>Pleosporales incertae sedis</taxon>
        <taxon>Massariosphaeria</taxon>
    </lineage>
</organism>
<name>A0A7C8MPB1_9PLEO</name>
<proteinExistence type="predicted"/>
<accession>A0A7C8MPB1</accession>
<reference evidence="3 4" key="1">
    <citation type="submission" date="2020-01" db="EMBL/GenBank/DDBJ databases">
        <authorList>
            <consortium name="DOE Joint Genome Institute"/>
            <person name="Haridas S."/>
            <person name="Albert R."/>
            <person name="Binder M."/>
            <person name="Bloem J."/>
            <person name="Labutti K."/>
            <person name="Salamov A."/>
            <person name="Andreopoulos B."/>
            <person name="Baker S.E."/>
            <person name="Barry K."/>
            <person name="Bills G."/>
            <person name="Bluhm B.H."/>
            <person name="Cannon C."/>
            <person name="Castanera R."/>
            <person name="Culley D.E."/>
            <person name="Daum C."/>
            <person name="Ezra D."/>
            <person name="Gonzalez J.B."/>
            <person name="Henrissat B."/>
            <person name="Kuo A."/>
            <person name="Liang C."/>
            <person name="Lipzen A."/>
            <person name="Lutzoni F."/>
            <person name="Magnuson J."/>
            <person name="Mondo S."/>
            <person name="Nolan M."/>
            <person name="Ohm R."/>
            <person name="Pangilinan J."/>
            <person name="Park H.-J.H."/>
            <person name="Ramirez L."/>
            <person name="Alfaro M."/>
            <person name="Sun H."/>
            <person name="Tritt A."/>
            <person name="Yoshinaga Y."/>
            <person name="Zwiers L.-H.L."/>
            <person name="Turgeon B.G."/>
            <person name="Goodwin S.B."/>
            <person name="Spatafora J.W."/>
            <person name="Crous P.W."/>
            <person name="Grigoriev I.V."/>
        </authorList>
    </citation>
    <scope>NUCLEOTIDE SEQUENCE [LARGE SCALE GENOMIC DNA]</scope>
    <source>
        <strain evidence="3 4">CBS 611.86</strain>
    </source>
</reference>
<feature type="signal peptide" evidence="2">
    <location>
        <begin position="1"/>
        <end position="19"/>
    </location>
</feature>
<evidence type="ECO:0000256" key="2">
    <source>
        <dbReference type="SAM" id="SignalP"/>
    </source>
</evidence>
<feature type="compositionally biased region" description="Basic and acidic residues" evidence="1">
    <location>
        <begin position="165"/>
        <end position="177"/>
    </location>
</feature>
<evidence type="ECO:0000313" key="4">
    <source>
        <dbReference type="Proteomes" id="UP000481861"/>
    </source>
</evidence>
<evidence type="ECO:0000256" key="1">
    <source>
        <dbReference type="SAM" id="MobiDB-lite"/>
    </source>
</evidence>
<protein>
    <submittedName>
        <fullName evidence="3">Uncharacterized protein</fullName>
    </submittedName>
</protein>
<feature type="region of interest" description="Disordered" evidence="1">
    <location>
        <begin position="104"/>
        <end position="225"/>
    </location>
</feature>
<gene>
    <name evidence="3" type="ORF">BDV95DRAFT_600912</name>
</gene>
<feature type="chain" id="PRO_5029011564" evidence="2">
    <location>
        <begin position="20"/>
        <end position="225"/>
    </location>
</feature>
<comment type="caution">
    <text evidence="3">The sequence shown here is derived from an EMBL/GenBank/DDBJ whole genome shotgun (WGS) entry which is preliminary data.</text>
</comment>
<dbReference type="Proteomes" id="UP000481861">
    <property type="component" value="Unassembled WGS sequence"/>
</dbReference>